<evidence type="ECO:0000256" key="2">
    <source>
        <dbReference type="ARBA" id="ARBA00022555"/>
    </source>
</evidence>
<dbReference type="AlphaFoldDB" id="A0A6B1DXP6"/>
<dbReference type="GO" id="GO:0015935">
    <property type="term" value="C:small ribosomal subunit"/>
    <property type="evidence" value="ECO:0007669"/>
    <property type="project" value="InterPro"/>
</dbReference>
<dbReference type="InterPro" id="IPR023798">
    <property type="entry name" value="Ribosomal_uS7_dom"/>
</dbReference>
<dbReference type="CDD" id="cd14869">
    <property type="entry name" value="uS7_Bacteria"/>
    <property type="match status" value="1"/>
</dbReference>
<dbReference type="PIRSF" id="PIRSF002122">
    <property type="entry name" value="RPS7p_RPS7a_RPS5e_RPS7o"/>
    <property type="match status" value="1"/>
</dbReference>
<keyword evidence="5 7" id="KW-0689">Ribosomal protein</keyword>
<dbReference type="GO" id="GO:0003735">
    <property type="term" value="F:structural constituent of ribosome"/>
    <property type="evidence" value="ECO:0007669"/>
    <property type="project" value="InterPro"/>
</dbReference>
<dbReference type="PANTHER" id="PTHR11205">
    <property type="entry name" value="RIBOSOMAL PROTEIN S7"/>
    <property type="match status" value="1"/>
</dbReference>
<dbReference type="InterPro" id="IPR036823">
    <property type="entry name" value="Ribosomal_uS7_dom_sf"/>
</dbReference>
<evidence type="ECO:0000259" key="9">
    <source>
        <dbReference type="Pfam" id="PF00177"/>
    </source>
</evidence>
<dbReference type="GO" id="GO:0000049">
    <property type="term" value="F:tRNA binding"/>
    <property type="evidence" value="ECO:0007669"/>
    <property type="project" value="UniProtKB-UniRule"/>
</dbReference>
<evidence type="ECO:0000256" key="7">
    <source>
        <dbReference type="HAMAP-Rule" id="MF_00480"/>
    </source>
</evidence>
<comment type="subunit">
    <text evidence="7">Part of the 30S ribosomal subunit. Contacts proteins S9 and S11.</text>
</comment>
<evidence type="ECO:0000256" key="4">
    <source>
        <dbReference type="ARBA" id="ARBA00022884"/>
    </source>
</evidence>
<evidence type="ECO:0000256" key="3">
    <source>
        <dbReference type="ARBA" id="ARBA00022730"/>
    </source>
</evidence>
<evidence type="ECO:0000313" key="10">
    <source>
        <dbReference type="EMBL" id="MYD91806.1"/>
    </source>
</evidence>
<dbReference type="Gene3D" id="1.10.455.10">
    <property type="entry name" value="Ribosomal protein S7 domain"/>
    <property type="match status" value="1"/>
</dbReference>
<comment type="caution">
    <text evidence="10">The sequence shown here is derived from an EMBL/GenBank/DDBJ whole genome shotgun (WGS) entry which is preliminary data.</text>
</comment>
<dbReference type="Pfam" id="PF00177">
    <property type="entry name" value="Ribosomal_S7"/>
    <property type="match status" value="1"/>
</dbReference>
<dbReference type="InterPro" id="IPR005717">
    <property type="entry name" value="Ribosomal_uS7_bac/org-type"/>
</dbReference>
<comment type="similarity">
    <text evidence="1 7 8">Belongs to the universal ribosomal protein uS7 family.</text>
</comment>
<dbReference type="NCBIfam" id="TIGR01029">
    <property type="entry name" value="rpsG_bact"/>
    <property type="match status" value="1"/>
</dbReference>
<keyword evidence="3 7" id="KW-0699">rRNA-binding</keyword>
<evidence type="ECO:0000256" key="5">
    <source>
        <dbReference type="ARBA" id="ARBA00022980"/>
    </source>
</evidence>
<keyword evidence="2 7" id="KW-0820">tRNA-binding</keyword>
<gene>
    <name evidence="7 10" type="primary">rpsG</name>
    <name evidence="10" type="ORF">F4Y08_15985</name>
</gene>
<dbReference type="HAMAP" id="MF_00480_B">
    <property type="entry name" value="Ribosomal_uS7_B"/>
    <property type="match status" value="1"/>
</dbReference>
<dbReference type="GO" id="GO:0006412">
    <property type="term" value="P:translation"/>
    <property type="evidence" value="ECO:0007669"/>
    <property type="project" value="UniProtKB-UniRule"/>
</dbReference>
<keyword evidence="6 7" id="KW-0687">Ribonucleoprotein</keyword>
<dbReference type="FunFam" id="1.10.455.10:FF:000001">
    <property type="entry name" value="30S ribosomal protein S7"/>
    <property type="match status" value="1"/>
</dbReference>
<reference evidence="10" key="1">
    <citation type="submission" date="2019-09" db="EMBL/GenBank/DDBJ databases">
        <title>Characterisation of the sponge microbiome using genome-centric metagenomics.</title>
        <authorList>
            <person name="Engelberts J.P."/>
            <person name="Robbins S.J."/>
            <person name="De Goeij J.M."/>
            <person name="Aranda M."/>
            <person name="Bell S.C."/>
            <person name="Webster N.S."/>
        </authorList>
    </citation>
    <scope>NUCLEOTIDE SEQUENCE</scope>
    <source>
        <strain evidence="10">SB0662_bin_9</strain>
    </source>
</reference>
<evidence type="ECO:0000256" key="1">
    <source>
        <dbReference type="ARBA" id="ARBA00007151"/>
    </source>
</evidence>
<sequence length="155" mass="17863">MPRRNRPPVREIEPDPRYGSTDLAKFINNLMLHGKKSTATRIVYGALDIAEQRLGQPGIEIFNTALERAMPRVEVRPRRVGGATYQVPMEVRFERKQALGMRWLINHARQRGGRDMASRLAQELIETINGESATIKRRDDTHRMADANRAFTHFR</sequence>
<dbReference type="PROSITE" id="PS00052">
    <property type="entry name" value="RIBOSOMAL_S7"/>
    <property type="match status" value="1"/>
</dbReference>
<dbReference type="InterPro" id="IPR020606">
    <property type="entry name" value="Ribosomal_uS7_CS"/>
</dbReference>
<evidence type="ECO:0000256" key="6">
    <source>
        <dbReference type="ARBA" id="ARBA00023274"/>
    </source>
</evidence>
<accession>A0A6B1DXP6</accession>
<dbReference type="SUPFAM" id="SSF47973">
    <property type="entry name" value="Ribosomal protein S7"/>
    <property type="match status" value="1"/>
</dbReference>
<keyword evidence="4 7" id="KW-0694">RNA-binding</keyword>
<protein>
    <recommendedName>
        <fullName evidence="7">Small ribosomal subunit protein uS7</fullName>
    </recommendedName>
</protein>
<feature type="domain" description="Small ribosomal subunit protein uS7" evidence="9">
    <location>
        <begin position="2"/>
        <end position="149"/>
    </location>
</feature>
<dbReference type="EMBL" id="VXPY01000116">
    <property type="protein sequence ID" value="MYD91806.1"/>
    <property type="molecule type" value="Genomic_DNA"/>
</dbReference>
<organism evidence="10">
    <name type="scientific">Caldilineaceae bacterium SB0662_bin_9</name>
    <dbReference type="NCBI Taxonomy" id="2605258"/>
    <lineage>
        <taxon>Bacteria</taxon>
        <taxon>Bacillati</taxon>
        <taxon>Chloroflexota</taxon>
        <taxon>Caldilineae</taxon>
        <taxon>Caldilineales</taxon>
        <taxon>Caldilineaceae</taxon>
    </lineage>
</organism>
<name>A0A6B1DXP6_9CHLR</name>
<evidence type="ECO:0000256" key="8">
    <source>
        <dbReference type="RuleBase" id="RU003619"/>
    </source>
</evidence>
<dbReference type="GO" id="GO:0019843">
    <property type="term" value="F:rRNA binding"/>
    <property type="evidence" value="ECO:0007669"/>
    <property type="project" value="UniProtKB-UniRule"/>
</dbReference>
<dbReference type="InterPro" id="IPR000235">
    <property type="entry name" value="Ribosomal_uS7"/>
</dbReference>
<comment type="function">
    <text evidence="7">One of the primary rRNA binding proteins, it binds directly to 16S rRNA where it nucleates assembly of the head domain of the 30S subunit. Is located at the subunit interface close to the decoding center, probably blocks exit of the E-site tRNA.</text>
</comment>
<proteinExistence type="inferred from homology"/>